<organism evidence="8 9">
    <name type="scientific">Rhizopus oryzae</name>
    <name type="common">Mucormycosis agent</name>
    <name type="synonym">Rhizopus arrhizus var. delemar</name>
    <dbReference type="NCBI Taxonomy" id="64495"/>
    <lineage>
        <taxon>Eukaryota</taxon>
        <taxon>Fungi</taxon>
        <taxon>Fungi incertae sedis</taxon>
        <taxon>Mucoromycota</taxon>
        <taxon>Mucoromycotina</taxon>
        <taxon>Mucoromycetes</taxon>
        <taxon>Mucorales</taxon>
        <taxon>Mucorineae</taxon>
        <taxon>Rhizopodaceae</taxon>
        <taxon>Rhizopus</taxon>
    </lineage>
</organism>
<evidence type="ECO:0000256" key="3">
    <source>
        <dbReference type="ARBA" id="ARBA00022483"/>
    </source>
</evidence>
<accession>A0A9P6Y8Y4</accession>
<evidence type="ECO:0000256" key="1">
    <source>
        <dbReference type="ARBA" id="ARBA00006572"/>
    </source>
</evidence>
<dbReference type="Pfam" id="PF07393">
    <property type="entry name" value="Sec10_HB"/>
    <property type="match status" value="1"/>
</dbReference>
<dbReference type="PANTHER" id="PTHR12100">
    <property type="entry name" value="SEC10"/>
    <property type="match status" value="1"/>
</dbReference>
<name>A0A9P6Y8Y4_RHIOR</name>
<sequence>MTSNNPFYELSPDIKSLLNIETFRENVSTTDFVEKISTGVIEQMKEIGGNTAAFDPKPFIRTFEGVIEELHQLKIRVQEQCNELENSTRTAEMEYRQNVGDLHGAFADVYRSYDSLEGRIGEVGKTAIRIGEQLETIDKERSKASESRDIIEYFMEFQDGSSERLDSLVQGGEEGQLKAAIVARRLNAVAKEVDNDARARIAIEKFCESFEKEILEEFNKAYAEREPHHMAHCAKVLSEFNGGASCVQIYVNQHEFFMSNMAMEDAEQVRESEDNANLSDPNLPPPEVDTSLVKLYDDIRITVRKEAKIISDVFPQPATVMQVLLQRIFAQSIQNHIELLLSRSEKCSDLAYLRTLASTHAETKRLIENLKFYCDKELLLKEAADINGLVTTASPDETLDRCMDDLFVPYIEGDRYLKKEEESLRKLFGKIVSQFLNAMQQRKIISARNQSVLTRTLNQISSTSGIIMSPSASSPLLSDTANAQSSADQFGRDRKNANVVFVDENGFCLLTSDAILRILNIHAEAIIRCVELEDAQESLGSLKKMFSILIDFVGQKYLDIAMDEMSEILNNKKDQPDLSSFSVIKSSVDTMQLVQKHFELAILPLVTSAPSIHRDILATKNTFMAKLERKINDLLQKSIEGIMHWLGEILTRQKKNDFRPKDEEVALMSIGTQPCMQSIEFVTKVFRSASSALQGKNFEAFLRHIGNGFHSMLLEHFKKFYVTPAGGLLVTKDVAKYQELIKMFKIPALDERFEMLRQLGNIFVVKPEILKSILSEGYLARLDPSLLYPYLERRTDFKSAKLDRLLGISMDDTIEHAEAATGSQRKTDPKAKTQRRSLFVNDNELNGGCSHANSNPAMLNVIFETQDSVCYSDEEFRLDGTNLPIL</sequence>
<feature type="domain" description="Exocyst complex component Sec10 N-terminal" evidence="7">
    <location>
        <begin position="56"/>
        <end position="168"/>
    </location>
</feature>
<reference evidence="8" key="1">
    <citation type="journal article" date="2020" name="Microb. Genom.">
        <title>Genetic diversity of clinical and environmental Mucorales isolates obtained from an investigation of mucormycosis cases among solid organ transplant recipients.</title>
        <authorList>
            <person name="Nguyen M.H."/>
            <person name="Kaul D."/>
            <person name="Muto C."/>
            <person name="Cheng S.J."/>
            <person name="Richter R.A."/>
            <person name="Bruno V.M."/>
            <person name="Liu G."/>
            <person name="Beyhan S."/>
            <person name="Sundermann A.J."/>
            <person name="Mounaud S."/>
            <person name="Pasculle A.W."/>
            <person name="Nierman W.C."/>
            <person name="Driscoll E."/>
            <person name="Cumbie R."/>
            <person name="Clancy C.J."/>
            <person name="Dupont C.L."/>
        </authorList>
    </citation>
    <scope>NUCLEOTIDE SEQUENCE</scope>
    <source>
        <strain evidence="8">GL16</strain>
    </source>
</reference>
<dbReference type="EMBL" id="JAANIT010001085">
    <property type="protein sequence ID" value="KAG1542341.1"/>
    <property type="molecule type" value="Genomic_DNA"/>
</dbReference>
<dbReference type="InterPro" id="IPR048627">
    <property type="entry name" value="Sec10_HB"/>
</dbReference>
<dbReference type="OrthoDB" id="125856at2759"/>
<protein>
    <recommendedName>
        <fullName evidence="10">Exocyst complex component Sec10</fullName>
    </recommendedName>
</protein>
<dbReference type="InterPro" id="IPR009976">
    <property type="entry name" value="Sec10-like"/>
</dbReference>
<dbReference type="GO" id="GO:0006893">
    <property type="term" value="P:Golgi to plasma membrane transport"/>
    <property type="evidence" value="ECO:0007669"/>
    <property type="project" value="TreeGrafter"/>
</dbReference>
<dbReference type="GO" id="GO:0006887">
    <property type="term" value="P:exocytosis"/>
    <property type="evidence" value="ECO:0007669"/>
    <property type="project" value="UniProtKB-KW"/>
</dbReference>
<keyword evidence="4 5" id="KW-0175">Coiled coil</keyword>
<feature type="domain" description="Exocyst complex component Sec10-like alpha-helical bundle" evidence="6">
    <location>
        <begin position="178"/>
        <end position="804"/>
    </location>
</feature>
<comment type="similarity">
    <text evidence="1">Belongs to the SEC10 family.</text>
</comment>
<dbReference type="InterPro" id="IPR048625">
    <property type="entry name" value="Sec10_N"/>
</dbReference>
<keyword evidence="3" id="KW-0268">Exocytosis</keyword>
<dbReference type="AlphaFoldDB" id="A0A9P6Y8Y4"/>
<gene>
    <name evidence="8" type="ORF">G6F51_007333</name>
</gene>
<evidence type="ECO:0000259" key="7">
    <source>
        <dbReference type="Pfam" id="PF20667"/>
    </source>
</evidence>
<dbReference type="GO" id="GO:0000145">
    <property type="term" value="C:exocyst"/>
    <property type="evidence" value="ECO:0007669"/>
    <property type="project" value="TreeGrafter"/>
</dbReference>
<evidence type="ECO:0000256" key="2">
    <source>
        <dbReference type="ARBA" id="ARBA00022448"/>
    </source>
</evidence>
<dbReference type="Pfam" id="PF20667">
    <property type="entry name" value="Sec10_N"/>
    <property type="match status" value="1"/>
</dbReference>
<proteinExistence type="inferred from homology"/>
<evidence type="ECO:0008006" key="10">
    <source>
        <dbReference type="Google" id="ProtNLM"/>
    </source>
</evidence>
<feature type="coiled-coil region" evidence="5">
    <location>
        <begin position="67"/>
        <end position="94"/>
    </location>
</feature>
<evidence type="ECO:0000313" key="8">
    <source>
        <dbReference type="EMBL" id="KAG1542341.1"/>
    </source>
</evidence>
<keyword evidence="2" id="KW-0813">Transport</keyword>
<evidence type="ECO:0000313" key="9">
    <source>
        <dbReference type="Proteomes" id="UP000717996"/>
    </source>
</evidence>
<evidence type="ECO:0000259" key="6">
    <source>
        <dbReference type="Pfam" id="PF07393"/>
    </source>
</evidence>
<evidence type="ECO:0000256" key="4">
    <source>
        <dbReference type="ARBA" id="ARBA00023054"/>
    </source>
</evidence>
<evidence type="ECO:0000256" key="5">
    <source>
        <dbReference type="SAM" id="Coils"/>
    </source>
</evidence>
<dbReference type="Proteomes" id="UP000717996">
    <property type="component" value="Unassembled WGS sequence"/>
</dbReference>
<dbReference type="PANTHER" id="PTHR12100:SF0">
    <property type="entry name" value="EXOCYST COMPLEX COMPONENT 5"/>
    <property type="match status" value="1"/>
</dbReference>
<comment type="caution">
    <text evidence="8">The sequence shown here is derived from an EMBL/GenBank/DDBJ whole genome shotgun (WGS) entry which is preliminary data.</text>
</comment>